<organism evidence="1 2">
    <name type="scientific">Cronobacter sakazakii</name>
    <name type="common">Enterobacter sakazakii</name>
    <dbReference type="NCBI Taxonomy" id="28141"/>
    <lineage>
        <taxon>Bacteria</taxon>
        <taxon>Pseudomonadati</taxon>
        <taxon>Pseudomonadota</taxon>
        <taxon>Gammaproteobacteria</taxon>
        <taxon>Enterobacterales</taxon>
        <taxon>Enterobacteriaceae</taxon>
        <taxon>Cronobacter</taxon>
    </lineage>
</organism>
<reference evidence="1 2" key="1">
    <citation type="submission" date="2017-04" db="EMBL/GenBank/DDBJ databases">
        <title>Cronobacter sakazakii, ST83 Lineage Isolates.</title>
        <authorList>
            <person name="Chase H."/>
            <person name="Tall B."/>
            <person name="Gopinath G."/>
            <person name="Lehner A."/>
        </authorList>
    </citation>
    <scope>NUCLEOTIDE SEQUENCE [LARGE SCALE GENOMIC DNA]</scope>
    <source>
        <strain evidence="1 2">MOD1_Comp15</strain>
    </source>
</reference>
<dbReference type="EMBL" id="NCTU01000005">
    <property type="protein sequence ID" value="PUW04448.1"/>
    <property type="molecule type" value="Genomic_DNA"/>
</dbReference>
<dbReference type="AlphaFoldDB" id="A0A6A1TIX7"/>
<name>A0A6A1TIX7_CROSK</name>
<sequence length="61" mass="6778">MHYKGACFCPLPPQTLSICNNPLTQSLTRDCFITAFQAKKAIHPMARPDALFWCAIVVHGC</sequence>
<evidence type="ECO:0000313" key="2">
    <source>
        <dbReference type="Proteomes" id="UP000244856"/>
    </source>
</evidence>
<dbReference type="Proteomes" id="UP000244856">
    <property type="component" value="Unassembled WGS sequence"/>
</dbReference>
<comment type="caution">
    <text evidence="1">The sequence shown here is derived from an EMBL/GenBank/DDBJ whole genome shotgun (WGS) entry which is preliminary data.</text>
</comment>
<protein>
    <submittedName>
        <fullName evidence="1">Uncharacterized protein</fullName>
    </submittedName>
</protein>
<gene>
    <name evidence="1" type="ORF">B7T07_11370</name>
</gene>
<accession>A0A6A1TIX7</accession>
<proteinExistence type="predicted"/>
<evidence type="ECO:0000313" key="1">
    <source>
        <dbReference type="EMBL" id="PUW04448.1"/>
    </source>
</evidence>